<evidence type="ECO:0000313" key="2">
    <source>
        <dbReference type="Proteomes" id="UP000694865"/>
    </source>
</evidence>
<organism evidence="2 3">
    <name type="scientific">Saccoglossus kowalevskii</name>
    <name type="common">Acorn worm</name>
    <dbReference type="NCBI Taxonomy" id="10224"/>
    <lineage>
        <taxon>Eukaryota</taxon>
        <taxon>Metazoa</taxon>
        <taxon>Hemichordata</taxon>
        <taxon>Enteropneusta</taxon>
        <taxon>Harrimaniidae</taxon>
        <taxon>Saccoglossus</taxon>
    </lineage>
</organism>
<dbReference type="Proteomes" id="UP000694865">
    <property type="component" value="Unplaced"/>
</dbReference>
<sequence>TSKNQTRCLWINGTEEQINDARQRIEKLIAQSTESEIQDRVQHGHRLEHETQSRNKYVKEPVAEKKKNICFVKPKQILRKTKMKVETTNDGANVTKSKIVDDSLLKPLVMYASSDEEEDVTIDTK</sequence>
<feature type="coiled-coil region" evidence="1">
    <location>
        <begin position="11"/>
        <end position="38"/>
    </location>
</feature>
<dbReference type="GeneID" id="102803070"/>
<evidence type="ECO:0000313" key="4">
    <source>
        <dbReference type="RefSeq" id="XP_006820032.1"/>
    </source>
</evidence>
<protein>
    <submittedName>
        <fullName evidence="3">Uncharacterized protein LOC102800955</fullName>
    </submittedName>
    <submittedName>
        <fullName evidence="4">Uncharacterized protein LOC102803070</fullName>
    </submittedName>
</protein>
<dbReference type="RefSeq" id="XP_006820032.1">
    <property type="nucleotide sequence ID" value="XM_006819969.1"/>
</dbReference>
<proteinExistence type="predicted"/>
<keyword evidence="2" id="KW-1185">Reference proteome</keyword>
<name>A0ABM0M6B2_SACKO</name>
<gene>
    <name evidence="3" type="primary">LOC102800955</name>
    <name evidence="4" type="synonym">LOC102803070</name>
</gene>
<feature type="non-terminal residue" evidence="3">
    <location>
        <position position="1"/>
    </location>
</feature>
<dbReference type="GeneID" id="102800955"/>
<reference evidence="3 4" key="1">
    <citation type="submission" date="2025-05" db="UniProtKB">
        <authorList>
            <consortium name="RefSeq"/>
        </authorList>
    </citation>
    <scope>IDENTIFICATION</scope>
    <source>
        <tissue evidence="3 4">Testes</tissue>
    </source>
</reference>
<evidence type="ECO:0000313" key="3">
    <source>
        <dbReference type="RefSeq" id="XP_006815553.1"/>
    </source>
</evidence>
<keyword evidence="1" id="KW-0175">Coiled coil</keyword>
<evidence type="ECO:0000256" key="1">
    <source>
        <dbReference type="SAM" id="Coils"/>
    </source>
</evidence>
<accession>A0ABM0M6B2</accession>
<dbReference type="RefSeq" id="XP_006815553.1">
    <property type="nucleotide sequence ID" value="XM_006815490.1"/>
</dbReference>